<name>A0A329CE83_9BURK</name>
<keyword evidence="1" id="KW-1133">Transmembrane helix</keyword>
<keyword evidence="1" id="KW-0812">Transmembrane</keyword>
<reference evidence="2 3" key="1">
    <citation type="submission" date="2018-06" db="EMBL/GenBank/DDBJ databases">
        <title>Genomic Encyclopedia of Type Strains, Phase III (KMG-III): the genomes of soil and plant-associated and newly described type strains.</title>
        <authorList>
            <person name="Whitman W."/>
        </authorList>
    </citation>
    <scope>NUCLEOTIDE SEQUENCE [LARGE SCALE GENOMIC DNA]</scope>
    <source>
        <strain evidence="2 3">LMG 23644</strain>
    </source>
</reference>
<accession>A0A329CE83</accession>
<evidence type="ECO:0000313" key="2">
    <source>
        <dbReference type="EMBL" id="RAS32062.1"/>
    </source>
</evidence>
<dbReference type="Proteomes" id="UP000248918">
    <property type="component" value="Unassembled WGS sequence"/>
</dbReference>
<protein>
    <submittedName>
        <fullName evidence="2">Uncharacterized protein</fullName>
    </submittedName>
</protein>
<keyword evidence="1" id="KW-0472">Membrane</keyword>
<comment type="caution">
    <text evidence="2">The sequence shown here is derived from an EMBL/GenBank/DDBJ whole genome shotgun (WGS) entry which is preliminary data.</text>
</comment>
<evidence type="ECO:0000313" key="3">
    <source>
        <dbReference type="Proteomes" id="UP000248918"/>
    </source>
</evidence>
<dbReference type="OrthoDB" id="9839553at2"/>
<organism evidence="2 3">
    <name type="scientific">Paraburkholderia bryophila</name>
    <dbReference type="NCBI Taxonomy" id="420952"/>
    <lineage>
        <taxon>Bacteria</taxon>
        <taxon>Pseudomonadati</taxon>
        <taxon>Pseudomonadota</taxon>
        <taxon>Betaproteobacteria</taxon>
        <taxon>Burkholderiales</taxon>
        <taxon>Burkholderiaceae</taxon>
        <taxon>Paraburkholderia</taxon>
    </lineage>
</organism>
<dbReference type="RefSeq" id="WP_111932308.1">
    <property type="nucleotide sequence ID" value="NZ_CADFFP010000009.1"/>
</dbReference>
<feature type="transmembrane region" description="Helical" evidence="1">
    <location>
        <begin position="53"/>
        <end position="78"/>
    </location>
</feature>
<gene>
    <name evidence="2" type="ORF">BX591_108170</name>
</gene>
<feature type="transmembrane region" description="Helical" evidence="1">
    <location>
        <begin position="16"/>
        <end position="33"/>
    </location>
</feature>
<proteinExistence type="predicted"/>
<dbReference type="AlphaFoldDB" id="A0A329CE83"/>
<sequence length="136" mass="15463">MKPPIPSYSRFTKAPFWVRAPVGLLALTAAIQIKDLLDIVWAHFHINQFVADIIVQTAFAPVIVTLIAPMLSFLAPLFRGARSGGTRRFDYGDPFDRGLHDDDSWNLLGRPRLEDDWYTDPSYSWSSANIFHDNSR</sequence>
<evidence type="ECO:0000256" key="1">
    <source>
        <dbReference type="SAM" id="Phobius"/>
    </source>
</evidence>
<dbReference type="EMBL" id="QLTK01000008">
    <property type="protein sequence ID" value="RAS32062.1"/>
    <property type="molecule type" value="Genomic_DNA"/>
</dbReference>